<dbReference type="EMBL" id="CP148067">
    <property type="protein sequence ID" value="WXL28988.1"/>
    <property type="molecule type" value="Genomic_DNA"/>
</dbReference>
<keyword evidence="6 8" id="KW-1133">Transmembrane helix</keyword>
<protein>
    <submittedName>
        <fullName evidence="11">Cysteine peptidase family C39 domain-containing protein</fullName>
    </submittedName>
</protein>
<dbReference type="InterPro" id="IPR036640">
    <property type="entry name" value="ABC1_TM_sf"/>
</dbReference>
<feature type="transmembrane region" description="Helical" evidence="8">
    <location>
        <begin position="275"/>
        <end position="294"/>
    </location>
</feature>
<reference evidence="11" key="1">
    <citation type="submission" date="2024-03" db="EMBL/GenBank/DDBJ databases">
        <title>Complete genome sequence of Mycoplasma felifaucium Z921 isolated from the trachea of a cheetah.</title>
        <authorList>
            <person name="Spergser J."/>
        </authorList>
    </citation>
    <scope>NUCLEOTIDE SEQUENCE [LARGE SCALE GENOMIC DNA]</scope>
    <source>
        <strain evidence="11">Z921</strain>
    </source>
</reference>
<feature type="transmembrane region" description="Helical" evidence="8">
    <location>
        <begin position="386"/>
        <end position="408"/>
    </location>
</feature>
<evidence type="ECO:0000259" key="9">
    <source>
        <dbReference type="PROSITE" id="PS50929"/>
    </source>
</evidence>
<dbReference type="Pfam" id="PF00664">
    <property type="entry name" value="ABC_membrane"/>
    <property type="match status" value="1"/>
</dbReference>
<dbReference type="NCBIfam" id="NF045998">
    <property type="entry name" value="cleave_ABC_plasm"/>
    <property type="match status" value="1"/>
</dbReference>
<comment type="subcellular location">
    <subcellularLocation>
        <location evidence="1">Cell membrane</location>
        <topology evidence="1">Multi-pass membrane protein</topology>
    </subcellularLocation>
</comment>
<evidence type="ECO:0000259" key="10">
    <source>
        <dbReference type="PROSITE" id="PS50990"/>
    </source>
</evidence>
<dbReference type="Pfam" id="PF00005">
    <property type="entry name" value="ABC_tran"/>
    <property type="match status" value="1"/>
</dbReference>
<dbReference type="Pfam" id="PF03412">
    <property type="entry name" value="Peptidase_C39"/>
    <property type="match status" value="1"/>
</dbReference>
<keyword evidence="5" id="KW-0645">Protease</keyword>
<dbReference type="PANTHER" id="PTHR43394">
    <property type="entry name" value="ATP-DEPENDENT PERMEASE MDL1, MITOCHONDRIAL"/>
    <property type="match status" value="1"/>
</dbReference>
<dbReference type="Proteomes" id="UP001477443">
    <property type="component" value="Chromosome"/>
</dbReference>
<dbReference type="Gene3D" id="3.90.70.10">
    <property type="entry name" value="Cysteine proteinases"/>
    <property type="match status" value="1"/>
</dbReference>
<dbReference type="PROSITE" id="PS50929">
    <property type="entry name" value="ABC_TM1F"/>
    <property type="match status" value="1"/>
</dbReference>
<evidence type="ECO:0000256" key="1">
    <source>
        <dbReference type="ARBA" id="ARBA00004651"/>
    </source>
</evidence>
<evidence type="ECO:0000256" key="5">
    <source>
        <dbReference type="ARBA" id="ARBA00022807"/>
    </source>
</evidence>
<keyword evidence="5" id="KW-0788">Thiol protease</keyword>
<dbReference type="PANTHER" id="PTHR43394:SF1">
    <property type="entry name" value="ATP-BINDING CASSETTE SUB-FAMILY B MEMBER 10, MITOCHONDRIAL"/>
    <property type="match status" value="1"/>
</dbReference>
<evidence type="ECO:0000256" key="8">
    <source>
        <dbReference type="SAM" id="Phobius"/>
    </source>
</evidence>
<dbReference type="SUPFAM" id="SSF52540">
    <property type="entry name" value="P-loop containing nucleoside triphosphate hydrolases"/>
    <property type="match status" value="1"/>
</dbReference>
<evidence type="ECO:0000256" key="2">
    <source>
        <dbReference type="ARBA" id="ARBA00005417"/>
    </source>
</evidence>
<keyword evidence="4" id="KW-0378">Hydrolase</keyword>
<dbReference type="InterPro" id="IPR003439">
    <property type="entry name" value="ABC_transporter-like_ATP-bd"/>
</dbReference>
<feature type="domain" description="ABC transmembrane type-1" evidence="9">
    <location>
        <begin position="164"/>
        <end position="443"/>
    </location>
</feature>
<dbReference type="InterPro" id="IPR027417">
    <property type="entry name" value="P-loop_NTPase"/>
</dbReference>
<evidence type="ECO:0000313" key="12">
    <source>
        <dbReference type="Proteomes" id="UP001477443"/>
    </source>
</evidence>
<feature type="transmembrane region" description="Helical" evidence="8">
    <location>
        <begin position="198"/>
        <end position="218"/>
    </location>
</feature>
<dbReference type="RefSeq" id="WP_338822577.1">
    <property type="nucleotide sequence ID" value="NZ_CP148067.1"/>
</dbReference>
<comment type="similarity">
    <text evidence="2">Belongs to the ABC transporter superfamily.</text>
</comment>
<keyword evidence="7 8" id="KW-0472">Membrane</keyword>
<dbReference type="SUPFAM" id="SSF90123">
    <property type="entry name" value="ABC transporter transmembrane region"/>
    <property type="match status" value="1"/>
</dbReference>
<organism evidence="11 12">
    <name type="scientific">Mycoplasmopsis felifaucium</name>
    <dbReference type="NCBI Taxonomy" id="35768"/>
    <lineage>
        <taxon>Bacteria</taxon>
        <taxon>Bacillati</taxon>
        <taxon>Mycoplasmatota</taxon>
        <taxon>Mycoplasmoidales</taxon>
        <taxon>Metamycoplasmataceae</taxon>
        <taxon>Mycoplasmopsis</taxon>
    </lineage>
</organism>
<sequence length="685" mass="79516">MRILKQDNQKDCGLYVLQSLIQIFHNKNIDIDYLKVNTNYGSDGISLLSLKSIAQNYGLTIEGYYLDFENLININLNNLPMILLINDFGQNHYVILTKITKNKIYVLDSRTGNIRKYGHGEFKQIYLGISATVKPFSFPQNDKNYYLENKLKSLLNVSKYTYPILLFAILNLLLSFVSAFFIKIVFDFIVPNFLKNTLIIVFIAFTWVIFLRCINVWLKNYVTKIVSNKIYFNLTSLYFEKIEKISQNNFNKLSKIDYFKRGSFIPVISEYRANFLYSFISEILSIIFSALLLIWINYVLFIIVFSSMIFLALINFIYYSKVQNLQIKLINSSLNKSQSDLDFINSRENFLSKSYTENIKNILYSTTLENKINEMKMFRTENLSELFNQILINIIPNVIVFASVFLIMGSKITAGDMMMFLTSSAFFVNPLFSISKLLLSYSMIKKITDQVNFVLSFDNYKGISSGVSIEKIKEIEIDNLTFSYEEGNNILNIKKMHLKNNFILKGSNGSGKTTLVNLIKGDYPNFRGSIKINNIPIKQLNMENYHNNILYISNKMYKPNMKIIDFITDNNKELLDSFNYYIQKFGISRLITSMKLNLNISMIDNASNLSEGQKQFINILRVFVKPYKLVILDEAFENIDSNIVNTLKSIIPHYLPDAFFIEISHNSNTIFKESEINLDEINQNI</sequence>
<feature type="transmembrane region" description="Helical" evidence="8">
    <location>
        <begin position="160"/>
        <end position="186"/>
    </location>
</feature>
<dbReference type="Gene3D" id="1.20.1560.10">
    <property type="entry name" value="ABC transporter type 1, transmembrane domain"/>
    <property type="match status" value="1"/>
</dbReference>
<feature type="transmembrane region" description="Helical" evidence="8">
    <location>
        <begin position="300"/>
        <end position="319"/>
    </location>
</feature>
<evidence type="ECO:0000313" key="11">
    <source>
        <dbReference type="EMBL" id="WXL28988.1"/>
    </source>
</evidence>
<dbReference type="InterPro" id="IPR005074">
    <property type="entry name" value="Peptidase_C39"/>
</dbReference>
<dbReference type="PROSITE" id="PS50990">
    <property type="entry name" value="PEPTIDASE_C39"/>
    <property type="match status" value="1"/>
</dbReference>
<keyword evidence="3 8" id="KW-0812">Transmembrane</keyword>
<feature type="domain" description="Peptidase C39" evidence="10">
    <location>
        <begin position="6"/>
        <end position="133"/>
    </location>
</feature>
<evidence type="ECO:0000256" key="4">
    <source>
        <dbReference type="ARBA" id="ARBA00022801"/>
    </source>
</evidence>
<keyword evidence="12" id="KW-1185">Reference proteome</keyword>
<proteinExistence type="inferred from homology"/>
<evidence type="ECO:0000256" key="7">
    <source>
        <dbReference type="ARBA" id="ARBA00023136"/>
    </source>
</evidence>
<dbReference type="InterPro" id="IPR011527">
    <property type="entry name" value="ABC1_TM_dom"/>
</dbReference>
<accession>A0ABZ2RQG0</accession>
<feature type="transmembrane region" description="Helical" evidence="8">
    <location>
        <begin position="420"/>
        <end position="439"/>
    </location>
</feature>
<name>A0ABZ2RQG0_9BACT</name>
<dbReference type="InterPro" id="IPR039421">
    <property type="entry name" value="Type_1_exporter"/>
</dbReference>
<evidence type="ECO:0000256" key="3">
    <source>
        <dbReference type="ARBA" id="ARBA00022692"/>
    </source>
</evidence>
<gene>
    <name evidence="11" type="ORF">WG617_03150</name>
</gene>
<evidence type="ECO:0000256" key="6">
    <source>
        <dbReference type="ARBA" id="ARBA00022989"/>
    </source>
</evidence>
<dbReference type="Gene3D" id="3.40.50.300">
    <property type="entry name" value="P-loop containing nucleotide triphosphate hydrolases"/>
    <property type="match status" value="1"/>
</dbReference>